<comment type="caution">
    <text evidence="2">The sequence shown here is derived from an EMBL/GenBank/DDBJ whole genome shotgun (WGS) entry which is preliminary data.</text>
</comment>
<dbReference type="Proteomes" id="UP001139494">
    <property type="component" value="Unassembled WGS sequence"/>
</dbReference>
<sequence length="178" mass="20248">MSDFGPEPDEAALTEEREDWTNSQDTQERIRAVITGLQEPATAATIAERAACSPNAARKHLDAFVTLGVIRKRENSRGARYVRNDAYFRWRRANELAENHTVEELLDAVADLETQAEQFQQQFDAPTPEDVDLPGEATHAELEDRLESLSIWHSIRESIDRHKEALRIARREDSQLPA</sequence>
<organism evidence="2 3">
    <name type="scientific">Natronomonas aquatica</name>
    <dbReference type="NCBI Taxonomy" id="2841590"/>
    <lineage>
        <taxon>Archaea</taxon>
        <taxon>Methanobacteriati</taxon>
        <taxon>Methanobacteriota</taxon>
        <taxon>Stenosarchaea group</taxon>
        <taxon>Halobacteria</taxon>
        <taxon>Halobacteriales</taxon>
        <taxon>Natronomonadaceae</taxon>
        <taxon>Natronomonas</taxon>
    </lineage>
</organism>
<gene>
    <name evidence="2" type="ORF">KM295_11505</name>
</gene>
<dbReference type="RefSeq" id="WP_256030129.1">
    <property type="nucleotide sequence ID" value="NZ_JAHLKM010000017.1"/>
</dbReference>
<feature type="region of interest" description="Disordered" evidence="1">
    <location>
        <begin position="1"/>
        <end position="26"/>
    </location>
</feature>
<reference evidence="2" key="1">
    <citation type="journal article" date="2023" name="Front. Microbiol.">
        <title>Genomic-based phylogenetic and metabolic analyses of the genus Natronomonas, and description of Natronomonas aquatica sp. nov.</title>
        <authorList>
            <person name="Garcia-Roldan A."/>
            <person name="Duran-Viseras A."/>
            <person name="de la Haba R.R."/>
            <person name="Corral P."/>
            <person name="Sanchez-Porro C."/>
            <person name="Ventosa A."/>
        </authorList>
    </citation>
    <scope>NUCLEOTIDE SEQUENCE</scope>
    <source>
        <strain evidence="2">F2-12</strain>
    </source>
</reference>
<feature type="compositionally biased region" description="Acidic residues" evidence="1">
    <location>
        <begin position="1"/>
        <end position="18"/>
    </location>
</feature>
<name>A0A9R1D573_9EURY</name>
<evidence type="ECO:0000313" key="3">
    <source>
        <dbReference type="Proteomes" id="UP001139494"/>
    </source>
</evidence>
<protein>
    <submittedName>
        <fullName evidence="2">Transcriptional regulator</fullName>
    </submittedName>
</protein>
<evidence type="ECO:0000313" key="2">
    <source>
        <dbReference type="EMBL" id="MCQ4334094.1"/>
    </source>
</evidence>
<evidence type="ECO:0000256" key="1">
    <source>
        <dbReference type="SAM" id="MobiDB-lite"/>
    </source>
</evidence>
<dbReference type="AlphaFoldDB" id="A0A9R1D573"/>
<accession>A0A9R1D573</accession>
<dbReference type="InterPro" id="IPR055766">
    <property type="entry name" value="DUF7342"/>
</dbReference>
<proteinExistence type="predicted"/>
<dbReference type="EMBL" id="JAHLKM010000017">
    <property type="protein sequence ID" value="MCQ4334094.1"/>
    <property type="molecule type" value="Genomic_DNA"/>
</dbReference>
<dbReference type="SUPFAM" id="SSF46785">
    <property type="entry name" value="Winged helix' DNA-binding domain"/>
    <property type="match status" value="1"/>
</dbReference>
<dbReference type="InterPro" id="IPR036388">
    <property type="entry name" value="WH-like_DNA-bd_sf"/>
</dbReference>
<dbReference type="InterPro" id="IPR036390">
    <property type="entry name" value="WH_DNA-bd_sf"/>
</dbReference>
<dbReference type="Pfam" id="PF24033">
    <property type="entry name" value="DUF7342"/>
    <property type="match status" value="1"/>
</dbReference>
<keyword evidence="3" id="KW-1185">Reference proteome</keyword>
<dbReference type="Gene3D" id="1.10.10.10">
    <property type="entry name" value="Winged helix-like DNA-binding domain superfamily/Winged helix DNA-binding domain"/>
    <property type="match status" value="1"/>
</dbReference>